<dbReference type="Proteomes" id="UP001151582">
    <property type="component" value="Unassembled WGS sequence"/>
</dbReference>
<feature type="region of interest" description="Disordered" evidence="9">
    <location>
        <begin position="150"/>
        <end position="169"/>
    </location>
</feature>
<evidence type="ECO:0000256" key="1">
    <source>
        <dbReference type="ARBA" id="ARBA00004141"/>
    </source>
</evidence>
<dbReference type="PANTHER" id="PTHR11040:SF44">
    <property type="entry name" value="PROTEIN ZNTC-RELATED"/>
    <property type="match status" value="1"/>
</dbReference>
<evidence type="ECO:0000313" key="11">
    <source>
        <dbReference type="Proteomes" id="UP001151582"/>
    </source>
</evidence>
<evidence type="ECO:0000256" key="4">
    <source>
        <dbReference type="ARBA" id="ARBA00022692"/>
    </source>
</evidence>
<evidence type="ECO:0008006" key="12">
    <source>
        <dbReference type="Google" id="ProtNLM"/>
    </source>
</evidence>
<evidence type="ECO:0000256" key="7">
    <source>
        <dbReference type="ARBA" id="ARBA00023136"/>
    </source>
</evidence>
<evidence type="ECO:0000313" key="10">
    <source>
        <dbReference type="EMBL" id="KAJ1975665.1"/>
    </source>
</evidence>
<proteinExistence type="inferred from homology"/>
<feature type="transmembrane region" description="Helical" evidence="8">
    <location>
        <begin position="238"/>
        <end position="258"/>
    </location>
</feature>
<comment type="caution">
    <text evidence="8">Lacks conserved residue(s) required for the propagation of feature annotation.</text>
</comment>
<feature type="transmembrane region" description="Helical" evidence="8">
    <location>
        <begin position="179"/>
        <end position="198"/>
    </location>
</feature>
<evidence type="ECO:0000256" key="3">
    <source>
        <dbReference type="ARBA" id="ARBA00022448"/>
    </source>
</evidence>
<keyword evidence="6 8" id="KW-0406">Ion transport</keyword>
<comment type="similarity">
    <text evidence="2 8">Belongs to the ZIP transporter (TC 2.A.5) family.</text>
</comment>
<name>A0A9W8E7F2_9FUNG</name>
<dbReference type="AlphaFoldDB" id="A0A9W8E7F2"/>
<evidence type="ECO:0000256" key="5">
    <source>
        <dbReference type="ARBA" id="ARBA00022989"/>
    </source>
</evidence>
<evidence type="ECO:0000256" key="6">
    <source>
        <dbReference type="ARBA" id="ARBA00023065"/>
    </source>
</evidence>
<dbReference type="GO" id="GO:0005385">
    <property type="term" value="F:zinc ion transmembrane transporter activity"/>
    <property type="evidence" value="ECO:0007669"/>
    <property type="project" value="InterPro"/>
</dbReference>
<evidence type="ECO:0000256" key="2">
    <source>
        <dbReference type="ARBA" id="ARBA00006939"/>
    </source>
</evidence>
<keyword evidence="7 8" id="KW-0472">Membrane</keyword>
<keyword evidence="11" id="KW-1185">Reference proteome</keyword>
<gene>
    <name evidence="10" type="ORF">H4R34_004253</name>
</gene>
<feature type="transmembrane region" description="Helical" evidence="8">
    <location>
        <begin position="204"/>
        <end position="226"/>
    </location>
</feature>
<dbReference type="EMBL" id="JANBQB010000504">
    <property type="protein sequence ID" value="KAJ1975665.1"/>
    <property type="molecule type" value="Genomic_DNA"/>
</dbReference>
<feature type="transmembrane region" description="Helical" evidence="8">
    <location>
        <begin position="64"/>
        <end position="82"/>
    </location>
</feature>
<accession>A0A9W8E7F2</accession>
<organism evidence="10 11">
    <name type="scientific">Dimargaris verticillata</name>
    <dbReference type="NCBI Taxonomy" id="2761393"/>
    <lineage>
        <taxon>Eukaryota</taxon>
        <taxon>Fungi</taxon>
        <taxon>Fungi incertae sedis</taxon>
        <taxon>Zoopagomycota</taxon>
        <taxon>Kickxellomycotina</taxon>
        <taxon>Dimargaritomycetes</taxon>
        <taxon>Dimargaritales</taxon>
        <taxon>Dimargaritaceae</taxon>
        <taxon>Dimargaris</taxon>
    </lineage>
</organism>
<keyword evidence="3 8" id="KW-0813">Transport</keyword>
<dbReference type="PANTHER" id="PTHR11040">
    <property type="entry name" value="ZINC/IRON TRANSPORTER"/>
    <property type="match status" value="1"/>
</dbReference>
<dbReference type="GO" id="GO:0005886">
    <property type="term" value="C:plasma membrane"/>
    <property type="evidence" value="ECO:0007669"/>
    <property type="project" value="TreeGrafter"/>
</dbReference>
<dbReference type="InterPro" id="IPR003689">
    <property type="entry name" value="ZIP"/>
</dbReference>
<feature type="transmembrane region" description="Helical" evidence="8">
    <location>
        <begin position="311"/>
        <end position="330"/>
    </location>
</feature>
<dbReference type="InterPro" id="IPR004698">
    <property type="entry name" value="Zn/Fe_permease_fun/pln"/>
</dbReference>
<dbReference type="Pfam" id="PF02535">
    <property type="entry name" value="Zip"/>
    <property type="match status" value="1"/>
</dbReference>
<feature type="transmembrane region" description="Helical" evidence="8">
    <location>
        <begin position="270"/>
        <end position="290"/>
    </location>
</feature>
<comment type="caution">
    <text evidence="10">The sequence shown here is derived from an EMBL/GenBank/DDBJ whole genome shotgun (WGS) entry which is preliminary data.</text>
</comment>
<keyword evidence="4 8" id="KW-0812">Transmembrane</keyword>
<dbReference type="NCBIfam" id="TIGR00820">
    <property type="entry name" value="zip"/>
    <property type="match status" value="1"/>
</dbReference>
<keyword evidence="5 8" id="KW-1133">Transmembrane helix</keyword>
<comment type="subcellular location">
    <subcellularLocation>
        <location evidence="1 8">Membrane</location>
        <topology evidence="1 8">Multi-pass membrane protein</topology>
    </subcellularLocation>
</comment>
<evidence type="ECO:0000256" key="9">
    <source>
        <dbReference type="SAM" id="MobiDB-lite"/>
    </source>
</evidence>
<sequence length="331" mass="35247">MFVVSALGSFTPVLGLRYPALQLPPMLLQLGKHFGTGVILATGFIHMFPGAIFSLTDPCVPETVAAYSALAGLLTMLTAMAFHNIEYAVTVHADPAVPVTTISGGTLHENGEKSARHSAPVLEHANTLAVEIADSSPPLEKLHLDPAPRPEHGQHQCHGHTHTPLFHDQENDPRQITTYLLEFGIALHSIIIGVALGTAQGTEFVSLLVALCFHQFFEGLALGARIAELRYRASWMPLANALVYAVTTPIGTALGVAIRAVYQARSPTTLVVQGVLDAVSAGILIYTALVNMMAQEFAQPGFKAQPSGTKWSCWAALYLGAIAMSVVGVWA</sequence>
<reference evidence="10" key="1">
    <citation type="submission" date="2022-07" db="EMBL/GenBank/DDBJ databases">
        <title>Phylogenomic reconstructions and comparative analyses of Kickxellomycotina fungi.</title>
        <authorList>
            <person name="Reynolds N.K."/>
            <person name="Stajich J.E."/>
            <person name="Barry K."/>
            <person name="Grigoriev I.V."/>
            <person name="Crous P."/>
            <person name="Smith M.E."/>
        </authorList>
    </citation>
    <scope>NUCLEOTIDE SEQUENCE</scope>
    <source>
        <strain evidence="10">RSA 567</strain>
    </source>
</reference>
<evidence type="ECO:0000256" key="8">
    <source>
        <dbReference type="RuleBase" id="RU362088"/>
    </source>
</evidence>
<dbReference type="OrthoDB" id="448280at2759"/>
<protein>
    <recommendedName>
        <fullName evidence="12">Zinc/iron permease</fullName>
    </recommendedName>
</protein>